<gene>
    <name evidence="1" type="ORF">RIF29_34003</name>
</gene>
<protein>
    <submittedName>
        <fullName evidence="1">Uncharacterized protein</fullName>
    </submittedName>
</protein>
<dbReference type="Proteomes" id="UP001372338">
    <property type="component" value="Unassembled WGS sequence"/>
</dbReference>
<keyword evidence="2" id="KW-1185">Reference proteome</keyword>
<name>A0AAN9E8X9_CROPI</name>
<comment type="caution">
    <text evidence="1">The sequence shown here is derived from an EMBL/GenBank/DDBJ whole genome shotgun (WGS) entry which is preliminary data.</text>
</comment>
<organism evidence="1 2">
    <name type="scientific">Crotalaria pallida</name>
    <name type="common">Smooth rattlebox</name>
    <name type="synonym">Crotalaria striata</name>
    <dbReference type="NCBI Taxonomy" id="3830"/>
    <lineage>
        <taxon>Eukaryota</taxon>
        <taxon>Viridiplantae</taxon>
        <taxon>Streptophyta</taxon>
        <taxon>Embryophyta</taxon>
        <taxon>Tracheophyta</taxon>
        <taxon>Spermatophyta</taxon>
        <taxon>Magnoliopsida</taxon>
        <taxon>eudicotyledons</taxon>
        <taxon>Gunneridae</taxon>
        <taxon>Pentapetalae</taxon>
        <taxon>rosids</taxon>
        <taxon>fabids</taxon>
        <taxon>Fabales</taxon>
        <taxon>Fabaceae</taxon>
        <taxon>Papilionoideae</taxon>
        <taxon>50 kb inversion clade</taxon>
        <taxon>genistoids sensu lato</taxon>
        <taxon>core genistoids</taxon>
        <taxon>Crotalarieae</taxon>
        <taxon>Crotalaria</taxon>
    </lineage>
</organism>
<proteinExistence type="predicted"/>
<sequence>MNRIGGIPITRGIKTRFIIRHCATKEEDEYSLIPDSIAYGEVPKPQAEDIILDTEDPNSYLIPMLAEELEVQSLEEENGTSDAGVQSNVAAAELESRPKRMKTLLFLRGLARQSSMVQVVRQLQRPRRGR</sequence>
<accession>A0AAN9E8X9</accession>
<dbReference type="AlphaFoldDB" id="A0AAN9E8X9"/>
<evidence type="ECO:0000313" key="1">
    <source>
        <dbReference type="EMBL" id="KAK7251097.1"/>
    </source>
</evidence>
<evidence type="ECO:0000313" key="2">
    <source>
        <dbReference type="Proteomes" id="UP001372338"/>
    </source>
</evidence>
<dbReference type="EMBL" id="JAYWIO010000007">
    <property type="protein sequence ID" value="KAK7251097.1"/>
    <property type="molecule type" value="Genomic_DNA"/>
</dbReference>
<reference evidence="1 2" key="1">
    <citation type="submission" date="2024-01" db="EMBL/GenBank/DDBJ databases">
        <title>The genomes of 5 underutilized Papilionoideae crops provide insights into root nodulation and disease resistanc.</title>
        <authorList>
            <person name="Yuan L."/>
        </authorList>
    </citation>
    <scope>NUCLEOTIDE SEQUENCE [LARGE SCALE GENOMIC DNA]</scope>
    <source>
        <strain evidence="1">ZHUSHIDOU_FW_LH</strain>
        <tissue evidence="1">Leaf</tissue>
    </source>
</reference>